<dbReference type="EMBL" id="JAHESD010000075">
    <property type="protein sequence ID" value="MBT1705948.1"/>
    <property type="molecule type" value="Genomic_DNA"/>
</dbReference>
<dbReference type="Gene3D" id="2.60.40.740">
    <property type="match status" value="2"/>
</dbReference>
<sequence length="909" mass="100673">VQNSAGLLPSSNSITLSVPENHNGFVWKYNIQGTGLGWQNCPALFGTGNSITFSGESLLGGNAMTYLFYNIVFKAVYECESNRETAEINLWHLPSAPFISDIESIEQSCAGITDAALKIKFGRPLYSNEQIRISLKKSGSSEPALTYDRYPNNLDAYNSLVISNLEPHDYYDISLNSFYYNTNTNNLDAGYSDGKEHRRSAKIPARAPISNFNASPSNVHCHAGEDGKITVSAQGGTSSYTAYLLQDGIQLTSISLTNTASSSFTDLKKGTYNVKLKDSNGCDPKDQNGNVITLQPVVNEPAKDIILTEIENIEPLGFGLKNGHVTVQAQEGTLAYTFSWVDKESGELLPSDAPIQQGPTMLNTLPNIGKGIYRVTVKDANYALAYPQIEKNISGCYDTMTFFVTEPPLLEVYLDEYHYVSCNGYTDGELVAHAKGGRPFLFGHEDHPYQYEWFILDENNSPFAFGDSDSIATERPSAWYRLRVTDRNGIQAWSPDYQLIQPDLLVVNFNTSELRCNGDNNAMSKALVAGGTTPYKYAWSTEETTSEISNLTEGWYSVVIKDIRGCTTYGQTQVKVPNSIEATAIVDNPTCEDYKDGSITLDVKGGVRPYAYEWNHGVTSEDVFDLEEGSYNVKISDANNCFILRDFVLKDPELFALTLGPDRKLCRDQFLELDVALTDIGAQYNWTRNNNPFSNLSTVKLEEAGTYHVKITDSNGCSNEDEIVIQREDVEIDANIVVATRAPQGGKVRVANISHPASDNVEWIIPEEAIVLEETSGYVDISFASKGEYSIGLTGFKGGCEKTVYSVVRIVDKNELTDYTTPDEPYIKQFIVKPNPNNGRFSVEVELREAADFKVLFHTAQGSIIREEQIRQQSTAIIEFNVASQVSRGVHLLQLITTQGYATFKIVIE</sequence>
<dbReference type="InterPro" id="IPR013783">
    <property type="entry name" value="Ig-like_fold"/>
</dbReference>
<dbReference type="Pfam" id="PF13573">
    <property type="entry name" value="SprB"/>
    <property type="match status" value="3"/>
</dbReference>
<dbReference type="InterPro" id="IPR026444">
    <property type="entry name" value="Secre_tail"/>
</dbReference>
<comment type="caution">
    <text evidence="1">The sequence shown here is derived from an EMBL/GenBank/DDBJ whole genome shotgun (WGS) entry which is preliminary data.</text>
</comment>
<organism evidence="1 2">
    <name type="scientific">Chryseosolibacter indicus</name>
    <dbReference type="NCBI Taxonomy" id="2782351"/>
    <lineage>
        <taxon>Bacteria</taxon>
        <taxon>Pseudomonadati</taxon>
        <taxon>Bacteroidota</taxon>
        <taxon>Cytophagia</taxon>
        <taxon>Cytophagales</taxon>
        <taxon>Chryseotaleaceae</taxon>
        <taxon>Chryseosolibacter</taxon>
    </lineage>
</organism>
<dbReference type="NCBIfam" id="TIGR04183">
    <property type="entry name" value="Por_Secre_tail"/>
    <property type="match status" value="1"/>
</dbReference>
<proteinExistence type="predicted"/>
<gene>
    <name evidence="1" type="ORF">KK060_21840</name>
</gene>
<reference evidence="1 2" key="1">
    <citation type="submission" date="2021-05" db="EMBL/GenBank/DDBJ databases">
        <title>A Polyphasic approach of four new species of the genus Ohtaekwangia: Ohtaekwangia histidinii sp. nov., Ohtaekwangia cretensis sp. nov., Ohtaekwangia indiensis sp. nov., Ohtaekwangia reichenbachii sp. nov. from diverse environment.</title>
        <authorList>
            <person name="Octaviana S."/>
        </authorList>
    </citation>
    <scope>NUCLEOTIDE SEQUENCE [LARGE SCALE GENOMIC DNA]</scope>
    <source>
        <strain evidence="1 2">PWU20</strain>
    </source>
</reference>
<dbReference type="RefSeq" id="WP_254156417.1">
    <property type="nucleotide sequence ID" value="NZ_JAHESD010000075.1"/>
</dbReference>
<accession>A0ABS5VX04</accession>
<protein>
    <submittedName>
        <fullName evidence="1">T9SS type A sorting domain-containing protein</fullName>
    </submittedName>
</protein>
<name>A0ABS5VX04_9BACT</name>
<evidence type="ECO:0000313" key="2">
    <source>
        <dbReference type="Proteomes" id="UP000772618"/>
    </source>
</evidence>
<feature type="non-terminal residue" evidence="1">
    <location>
        <position position="1"/>
    </location>
</feature>
<dbReference type="Proteomes" id="UP000772618">
    <property type="component" value="Unassembled WGS sequence"/>
</dbReference>
<evidence type="ECO:0000313" key="1">
    <source>
        <dbReference type="EMBL" id="MBT1705948.1"/>
    </source>
</evidence>
<dbReference type="Gene3D" id="2.60.40.10">
    <property type="entry name" value="Immunoglobulins"/>
    <property type="match status" value="1"/>
</dbReference>
<keyword evidence="2" id="KW-1185">Reference proteome</keyword>
<dbReference type="InterPro" id="IPR025667">
    <property type="entry name" value="SprB_repeat"/>
</dbReference>